<dbReference type="InterPro" id="IPR001343">
    <property type="entry name" value="Hemolysn_Ca-bd"/>
</dbReference>
<accession>A0A418T2B8</accession>
<dbReference type="EMBL" id="QZCG01000003">
    <property type="protein sequence ID" value="RJE87354.1"/>
    <property type="molecule type" value="Genomic_DNA"/>
</dbReference>
<dbReference type="OrthoDB" id="9342475at2"/>
<dbReference type="InterPro" id="IPR018511">
    <property type="entry name" value="Hemolysin-typ_Ca-bd_CS"/>
</dbReference>
<dbReference type="GO" id="GO:0005509">
    <property type="term" value="F:calcium ion binding"/>
    <property type="evidence" value="ECO:0007669"/>
    <property type="project" value="InterPro"/>
</dbReference>
<sequence>MLDYRHVTTFQRGWGYWQTALADLELVTVNGRHLLAAASELIGGGLSIYAVSGPDHPLEQRSGWGFQSDFTYQRSPELAVLHFGTQTYLHQSHLGGAEHLGMGVRENGSMTGFRTIFPQDVIGDRLASLGQIPTSDDSLIYASPQDSLSLSIFHTDKGKGLVRVHEYSFSSPHFSAQSILDRVIDTMAGENRFLVAISGLGEFISTHQITEAGEILDSNLHYSRLGTGYSVPADLGAVELAGRTYIILASPGSSSLTVFRLPANGVLVPTDHVIDEGFTNFQSISAFDVVSFQGRSFIFAGGTDGGITVFTLQPDGKLLHLRSISDSFEMVLSDLADIETAVIDGRIALFASSTSETGITQLSFDPGTIGITGAWQAMQVTGSSHNDMLLSLSTNRVIRGEQGDDILIARHAGIRLSGGPGEDIFVPRNINGRIVISDFEFGRDQLDLSQLGMIRSLYQIRFHEFDGGISLRFHDTRIDIFTHNGRRLTESDFTNDLFPITHYNPPALELDELIPAPPPSDTGEHIIGTPDSDVLSGGTGPDIFGAGRGDDTVSAGGGNDTIFGHGGADELTGETGNDLIFGNIGDDVLRGGEGQDRIYGGYGQDRLFAGSGADLLHGEDMNDILHGLRGQDTLNAGIGDDRAFGGSGPDLVLGGTGRDHLDGGDGNDTLNGGEMRDTIMGGPGHDVVAGGSGPDSLLGGSGRDSLTGGEGDDRLLGLLGVDLLQGGGGNDSLFGGIRGDRLEGAAGQDMLFGNQGPDRLSGGMGSDTLFGGIHDDLLFGGGGNNVLEGGKGHDSLFGGVMNDTLSGGIGRDILDGDKGRDHLHGHAGNDRLSGRIGQDIISGGYGEDTLIGGVGSDNLTGGAGSDVFRFTSAVTSPFHAPDTIEDFLPGQDFLDMSTLNLAFIGRRVFRGDDQVRWGYHARETHVAADLDGDGRADLRIILNGRIALTADDFLL</sequence>
<dbReference type="PANTHER" id="PTHR38340:SF1">
    <property type="entry name" value="S-LAYER PROTEIN"/>
    <property type="match status" value="1"/>
</dbReference>
<keyword evidence="3" id="KW-0964">Secreted</keyword>
<dbReference type="Gene3D" id="2.150.10.10">
    <property type="entry name" value="Serralysin-like metalloprotease, C-terminal"/>
    <property type="match status" value="7"/>
</dbReference>
<evidence type="ECO:0000259" key="6">
    <source>
        <dbReference type="Pfam" id="PF08548"/>
    </source>
</evidence>
<feature type="domain" description="Peptidase M10 serralysin C-terminal" evidence="6">
    <location>
        <begin position="843"/>
        <end position="953"/>
    </location>
</feature>
<comment type="subcellular location">
    <subcellularLocation>
        <location evidence="2">Secreted</location>
    </subcellularLocation>
</comment>
<dbReference type="Pfam" id="PF08548">
    <property type="entry name" value="Peptidase_M10_C"/>
    <property type="match status" value="1"/>
</dbReference>
<dbReference type="GO" id="GO:0005615">
    <property type="term" value="C:extracellular space"/>
    <property type="evidence" value="ECO:0007669"/>
    <property type="project" value="InterPro"/>
</dbReference>
<evidence type="ECO:0000256" key="1">
    <source>
        <dbReference type="ARBA" id="ARBA00001913"/>
    </source>
</evidence>
<dbReference type="AlphaFoldDB" id="A0A418T2B8"/>
<evidence type="ECO:0000313" key="7">
    <source>
        <dbReference type="EMBL" id="RJE87354.1"/>
    </source>
</evidence>
<evidence type="ECO:0000256" key="3">
    <source>
        <dbReference type="ARBA" id="ARBA00022525"/>
    </source>
</evidence>
<gene>
    <name evidence="7" type="ORF">D3P04_06370</name>
</gene>
<feature type="region of interest" description="Disordered" evidence="5">
    <location>
        <begin position="684"/>
        <end position="706"/>
    </location>
</feature>
<organism evidence="7 8">
    <name type="scientific">Paracoccus onubensis</name>
    <dbReference type="NCBI Taxonomy" id="1675788"/>
    <lineage>
        <taxon>Bacteria</taxon>
        <taxon>Pseudomonadati</taxon>
        <taxon>Pseudomonadota</taxon>
        <taxon>Alphaproteobacteria</taxon>
        <taxon>Rhodobacterales</taxon>
        <taxon>Paracoccaceae</taxon>
        <taxon>Paracoccus</taxon>
    </lineage>
</organism>
<dbReference type="RefSeq" id="WP_119747024.1">
    <property type="nucleotide sequence ID" value="NZ_QZCG01000003.1"/>
</dbReference>
<comment type="caution">
    <text evidence="7">The sequence shown here is derived from an EMBL/GenBank/DDBJ whole genome shotgun (WGS) entry which is preliminary data.</text>
</comment>
<evidence type="ECO:0000256" key="5">
    <source>
        <dbReference type="SAM" id="MobiDB-lite"/>
    </source>
</evidence>
<dbReference type="Proteomes" id="UP000284202">
    <property type="component" value="Unassembled WGS sequence"/>
</dbReference>
<dbReference type="InterPro" id="IPR011049">
    <property type="entry name" value="Serralysin-like_metalloprot_C"/>
</dbReference>
<dbReference type="PROSITE" id="PS00330">
    <property type="entry name" value="HEMOLYSIN_CALCIUM"/>
    <property type="match status" value="6"/>
</dbReference>
<comment type="cofactor">
    <cofactor evidence="1">
        <name>Ca(2+)</name>
        <dbReference type="ChEBI" id="CHEBI:29108"/>
    </cofactor>
</comment>
<evidence type="ECO:0000256" key="2">
    <source>
        <dbReference type="ARBA" id="ARBA00004613"/>
    </source>
</evidence>
<dbReference type="Pfam" id="PF00353">
    <property type="entry name" value="HemolysinCabind"/>
    <property type="match status" value="7"/>
</dbReference>
<name>A0A418T2B8_9RHOB</name>
<dbReference type="InterPro" id="IPR050557">
    <property type="entry name" value="RTX_toxin/Mannuronan_C5-epim"/>
</dbReference>
<dbReference type="SUPFAM" id="SSF51120">
    <property type="entry name" value="beta-Roll"/>
    <property type="match status" value="4"/>
</dbReference>
<evidence type="ECO:0000256" key="4">
    <source>
        <dbReference type="ARBA" id="ARBA00022737"/>
    </source>
</evidence>
<keyword evidence="4" id="KW-0677">Repeat</keyword>
<proteinExistence type="predicted"/>
<dbReference type="PRINTS" id="PR00313">
    <property type="entry name" value="CABNDNGRPT"/>
</dbReference>
<dbReference type="InterPro" id="IPR013858">
    <property type="entry name" value="Peptidase_M10B_C"/>
</dbReference>
<protein>
    <recommendedName>
        <fullName evidence="6">Peptidase M10 serralysin C-terminal domain-containing protein</fullName>
    </recommendedName>
</protein>
<evidence type="ECO:0000313" key="8">
    <source>
        <dbReference type="Proteomes" id="UP000284202"/>
    </source>
</evidence>
<dbReference type="PANTHER" id="PTHR38340">
    <property type="entry name" value="S-LAYER PROTEIN"/>
    <property type="match status" value="1"/>
</dbReference>
<keyword evidence="8" id="KW-1185">Reference proteome</keyword>
<reference evidence="8" key="1">
    <citation type="submission" date="2018-09" db="EMBL/GenBank/DDBJ databases">
        <title>Acidovorax cavernicola nov. sp. isolated from Gruta de las Maravillas (Aracena, Spain).</title>
        <authorList>
            <person name="Jurado V."/>
            <person name="Gutierrez-Patricio S."/>
            <person name="Gonzalez-Pimentel J.L."/>
            <person name="Miller A.Z."/>
            <person name="Laiz L."/>
            <person name="Saiz-Jimenez C."/>
        </authorList>
    </citation>
    <scope>NUCLEOTIDE SEQUENCE [LARGE SCALE GENOMIC DNA]</scope>
    <source>
        <strain evidence="8">1011MAR3C25</strain>
    </source>
</reference>
<feature type="compositionally biased region" description="Low complexity" evidence="5">
    <location>
        <begin position="694"/>
        <end position="706"/>
    </location>
</feature>